<name>A0A8G2C828_9BACT</name>
<dbReference type="EMBL" id="FQZR01000002">
    <property type="protein sequence ID" value="SHI74681.1"/>
    <property type="molecule type" value="Genomic_DNA"/>
</dbReference>
<sequence>MNSKLCRVMAQMMIEGFRPFGGEIAEDVYSKFGCKDASRAYWLHRWPILHCLGCNKRCTPKNTEGFQVPMQFPASQTQSKFSMLPEEMLQAKKFLRVDEAAYCLNISERTVRKLVDDGVLVRHLRLPIRITAESVQEEMERVDW</sequence>
<dbReference type="RefSeq" id="WP_020001976.1">
    <property type="nucleotide sequence ID" value="NZ_CP192219.1"/>
</dbReference>
<protein>
    <submittedName>
        <fullName evidence="2">DNA binding domain-containing protein, excisionase family</fullName>
    </submittedName>
</protein>
<evidence type="ECO:0000259" key="1">
    <source>
        <dbReference type="Pfam" id="PF12728"/>
    </source>
</evidence>
<proteinExistence type="predicted"/>
<comment type="caution">
    <text evidence="2">The sequence shown here is derived from an EMBL/GenBank/DDBJ whole genome shotgun (WGS) entry which is preliminary data.</text>
</comment>
<dbReference type="Pfam" id="PF12728">
    <property type="entry name" value="HTH_17"/>
    <property type="match status" value="1"/>
</dbReference>
<reference evidence="2 3" key="1">
    <citation type="submission" date="2016-11" db="EMBL/GenBank/DDBJ databases">
        <authorList>
            <person name="Varghese N."/>
            <person name="Submissions S."/>
        </authorList>
    </citation>
    <scope>NUCLEOTIDE SEQUENCE [LARGE SCALE GENOMIC DNA]</scope>
    <source>
        <strain evidence="2 3">DSM 17919</strain>
    </source>
</reference>
<evidence type="ECO:0000313" key="3">
    <source>
        <dbReference type="Proteomes" id="UP000184001"/>
    </source>
</evidence>
<dbReference type="InterPro" id="IPR041657">
    <property type="entry name" value="HTH_17"/>
</dbReference>
<accession>A0A8G2C828</accession>
<evidence type="ECO:0000313" key="2">
    <source>
        <dbReference type="EMBL" id="SHI74681.1"/>
    </source>
</evidence>
<dbReference type="Proteomes" id="UP000184001">
    <property type="component" value="Unassembled WGS sequence"/>
</dbReference>
<organism evidence="2 3">
    <name type="scientific">Halodesulfovibrio aestuarii</name>
    <dbReference type="NCBI Taxonomy" id="126333"/>
    <lineage>
        <taxon>Bacteria</taxon>
        <taxon>Pseudomonadati</taxon>
        <taxon>Thermodesulfobacteriota</taxon>
        <taxon>Desulfovibrionia</taxon>
        <taxon>Desulfovibrionales</taxon>
        <taxon>Desulfovibrionaceae</taxon>
        <taxon>Halodesulfovibrio</taxon>
    </lineage>
</organism>
<gene>
    <name evidence="2" type="ORF">SAMN05660830_00855</name>
</gene>
<dbReference type="AlphaFoldDB" id="A0A8G2C828"/>
<feature type="domain" description="Helix-turn-helix" evidence="1">
    <location>
        <begin position="94"/>
        <end position="137"/>
    </location>
</feature>